<feature type="non-terminal residue" evidence="9">
    <location>
        <position position="352"/>
    </location>
</feature>
<dbReference type="GO" id="GO:0005730">
    <property type="term" value="C:nucleolus"/>
    <property type="evidence" value="ECO:0007669"/>
    <property type="project" value="UniProtKB-SubCell"/>
</dbReference>
<dbReference type="CDD" id="cd01898">
    <property type="entry name" value="Obg"/>
    <property type="match status" value="1"/>
</dbReference>
<dbReference type="PROSITE" id="PS51710">
    <property type="entry name" value="G_OBG"/>
    <property type="match status" value="1"/>
</dbReference>
<gene>
    <name evidence="9" type="primary">GTPBP10-L</name>
    <name evidence="9" type="ORF">Hamer_G022678</name>
</gene>
<comment type="similarity">
    <text evidence="2">Belongs to the TRAFAC class OBG-HflX-like GTPase superfamily. OBG GTPase family.</text>
</comment>
<dbReference type="InterPro" id="IPR036726">
    <property type="entry name" value="GTP1_OBG_dom_sf"/>
</dbReference>
<comment type="subcellular location">
    <subcellularLocation>
        <location evidence="1">Nucleus</location>
        <location evidence="1">Nucleolus</location>
    </subcellularLocation>
</comment>
<dbReference type="InterPro" id="IPR006073">
    <property type="entry name" value="GTP-bd"/>
</dbReference>
<evidence type="ECO:0000256" key="1">
    <source>
        <dbReference type="ARBA" id="ARBA00004604"/>
    </source>
</evidence>
<dbReference type="Pfam" id="PF01018">
    <property type="entry name" value="GTP1_OBG"/>
    <property type="match status" value="1"/>
</dbReference>
<reference evidence="9" key="1">
    <citation type="journal article" date="2021" name="Sci. Adv.">
        <title>The American lobster genome reveals insights on longevity, neural, and immune adaptations.</title>
        <authorList>
            <person name="Polinski J.M."/>
            <person name="Zimin A.V."/>
            <person name="Clark K.F."/>
            <person name="Kohn A.B."/>
            <person name="Sadowski N."/>
            <person name="Timp W."/>
            <person name="Ptitsyn A."/>
            <person name="Khanna P."/>
            <person name="Romanova D.Y."/>
            <person name="Williams P."/>
            <person name="Greenwood S.J."/>
            <person name="Moroz L.L."/>
            <person name="Walt D.R."/>
            <person name="Bodnar A.G."/>
        </authorList>
    </citation>
    <scope>NUCLEOTIDE SEQUENCE</scope>
    <source>
        <strain evidence="9">GMGI-L3</strain>
    </source>
</reference>
<sequence>MKRLHRRFIDTLRLHVKSGHGGMGLPRFGGIGGKGGDIYVEAKEDFTLKKTLNAEPRKRWSAADGGNSHKFRIIGEPAESLSIPVPVGTTVRLDGVKILGEVNSVGDKVLVTKGGTGGSPMNQYNGQKGQAHNIQLELKLLADVGLVGFPNAGKSTLLGSISRAKPKIAITTLQPNIGMAEFHDGRQISIADLPGLIEGAWANVGMGHKFLRHVERTKLLLFVVDINGFQLGPQHPHRTPTENIILLNKELEIYSSNLLEKPALLKFAQISLKSSTLNTRENRASINHLKERLREVLDFYGDQEKDQVKVVTKARQQVQKLLSERSYKRTAGHDNKGESGDLDDCVRNEYYQ</sequence>
<dbReference type="InterPro" id="IPR031167">
    <property type="entry name" value="G_OBG"/>
</dbReference>
<feature type="domain" description="Obg" evidence="8">
    <location>
        <begin position="6"/>
        <end position="141"/>
    </location>
</feature>
<evidence type="ECO:0000313" key="10">
    <source>
        <dbReference type="Proteomes" id="UP000747542"/>
    </source>
</evidence>
<dbReference type="GO" id="GO:0000287">
    <property type="term" value="F:magnesium ion binding"/>
    <property type="evidence" value="ECO:0007669"/>
    <property type="project" value="InterPro"/>
</dbReference>
<dbReference type="InterPro" id="IPR045086">
    <property type="entry name" value="OBG_GTPase"/>
</dbReference>
<keyword evidence="3" id="KW-0690">Ribosome biogenesis</keyword>
<dbReference type="Gene3D" id="2.70.210.12">
    <property type="entry name" value="GTP1/OBG domain"/>
    <property type="match status" value="1"/>
</dbReference>
<evidence type="ECO:0000313" key="9">
    <source>
        <dbReference type="EMBL" id="KAG7173324.1"/>
    </source>
</evidence>
<keyword evidence="5" id="KW-0342">GTP-binding</keyword>
<dbReference type="GO" id="GO:0042254">
    <property type="term" value="P:ribosome biogenesis"/>
    <property type="evidence" value="ECO:0007669"/>
    <property type="project" value="UniProtKB-UniRule"/>
</dbReference>
<name>A0A8J5T614_HOMAM</name>
<dbReference type="PANTHER" id="PTHR11702:SF43">
    <property type="entry name" value="GTP-BINDING PROTEIN 10"/>
    <property type="match status" value="1"/>
</dbReference>
<dbReference type="Pfam" id="PF01926">
    <property type="entry name" value="MMR_HSR1"/>
    <property type="match status" value="1"/>
</dbReference>
<dbReference type="EMBL" id="JAHLQT010010089">
    <property type="protein sequence ID" value="KAG7173324.1"/>
    <property type="molecule type" value="Genomic_DNA"/>
</dbReference>
<evidence type="ECO:0000256" key="6">
    <source>
        <dbReference type="ARBA" id="ARBA00023242"/>
    </source>
</evidence>
<evidence type="ECO:0000256" key="2">
    <source>
        <dbReference type="ARBA" id="ARBA00007699"/>
    </source>
</evidence>
<dbReference type="PANTHER" id="PTHR11702">
    <property type="entry name" value="DEVELOPMENTALLY REGULATED GTP-BINDING PROTEIN-RELATED"/>
    <property type="match status" value="1"/>
</dbReference>
<proteinExistence type="inferred from homology"/>
<evidence type="ECO:0000259" key="8">
    <source>
        <dbReference type="PROSITE" id="PS51883"/>
    </source>
</evidence>
<dbReference type="GO" id="GO:0005739">
    <property type="term" value="C:mitochondrion"/>
    <property type="evidence" value="ECO:0007669"/>
    <property type="project" value="TreeGrafter"/>
</dbReference>
<keyword evidence="10" id="KW-1185">Reference proteome</keyword>
<organism evidence="9 10">
    <name type="scientific">Homarus americanus</name>
    <name type="common">American lobster</name>
    <dbReference type="NCBI Taxonomy" id="6706"/>
    <lineage>
        <taxon>Eukaryota</taxon>
        <taxon>Metazoa</taxon>
        <taxon>Ecdysozoa</taxon>
        <taxon>Arthropoda</taxon>
        <taxon>Crustacea</taxon>
        <taxon>Multicrustacea</taxon>
        <taxon>Malacostraca</taxon>
        <taxon>Eumalacostraca</taxon>
        <taxon>Eucarida</taxon>
        <taxon>Decapoda</taxon>
        <taxon>Pleocyemata</taxon>
        <taxon>Astacidea</taxon>
        <taxon>Nephropoidea</taxon>
        <taxon>Nephropidae</taxon>
        <taxon>Homarus</taxon>
    </lineage>
</organism>
<dbReference type="GO" id="GO:0003924">
    <property type="term" value="F:GTPase activity"/>
    <property type="evidence" value="ECO:0007669"/>
    <property type="project" value="InterPro"/>
</dbReference>
<evidence type="ECO:0000256" key="4">
    <source>
        <dbReference type="ARBA" id="ARBA00022741"/>
    </source>
</evidence>
<protein>
    <submittedName>
        <fullName evidence="9">GTP-binding protein 10-like</fullName>
    </submittedName>
</protein>
<dbReference type="InterPro" id="IPR006169">
    <property type="entry name" value="GTP1_OBG_dom"/>
</dbReference>
<evidence type="ECO:0000256" key="3">
    <source>
        <dbReference type="ARBA" id="ARBA00022517"/>
    </source>
</evidence>
<dbReference type="AlphaFoldDB" id="A0A8J5T614"/>
<evidence type="ECO:0000259" key="7">
    <source>
        <dbReference type="PROSITE" id="PS51710"/>
    </source>
</evidence>
<dbReference type="InterPro" id="IPR027417">
    <property type="entry name" value="P-loop_NTPase"/>
</dbReference>
<dbReference type="Gene3D" id="3.40.50.300">
    <property type="entry name" value="P-loop containing nucleotide triphosphate hydrolases"/>
    <property type="match status" value="1"/>
</dbReference>
<dbReference type="PIRSF" id="PIRSF002401">
    <property type="entry name" value="GTP_bd_Obg/CgtA"/>
    <property type="match status" value="1"/>
</dbReference>
<dbReference type="SUPFAM" id="SSF82051">
    <property type="entry name" value="Obg GTP-binding protein N-terminal domain"/>
    <property type="match status" value="1"/>
</dbReference>
<keyword evidence="6" id="KW-0539">Nucleus</keyword>
<dbReference type="InterPro" id="IPR014100">
    <property type="entry name" value="GTP-bd_Obg/CgtA"/>
</dbReference>
<dbReference type="GO" id="GO:0005525">
    <property type="term" value="F:GTP binding"/>
    <property type="evidence" value="ECO:0007669"/>
    <property type="project" value="UniProtKB-KW"/>
</dbReference>
<comment type="caution">
    <text evidence="9">The sequence shown here is derived from an EMBL/GenBank/DDBJ whole genome shotgun (WGS) entry which is preliminary data.</text>
</comment>
<dbReference type="SUPFAM" id="SSF52540">
    <property type="entry name" value="P-loop containing nucleoside triphosphate hydrolases"/>
    <property type="match status" value="1"/>
</dbReference>
<evidence type="ECO:0000256" key="5">
    <source>
        <dbReference type="ARBA" id="ARBA00023134"/>
    </source>
</evidence>
<dbReference type="Proteomes" id="UP000747542">
    <property type="component" value="Unassembled WGS sequence"/>
</dbReference>
<dbReference type="PROSITE" id="PS51883">
    <property type="entry name" value="OBG"/>
    <property type="match status" value="1"/>
</dbReference>
<feature type="domain" description="OBG-type G" evidence="7">
    <location>
        <begin position="142"/>
        <end position="352"/>
    </location>
</feature>
<keyword evidence="4" id="KW-0547">Nucleotide-binding</keyword>
<dbReference type="PRINTS" id="PR00326">
    <property type="entry name" value="GTP1OBG"/>
</dbReference>
<accession>A0A8J5T614</accession>